<evidence type="ECO:0000256" key="4">
    <source>
        <dbReference type="SAM" id="Phobius"/>
    </source>
</evidence>
<evidence type="ECO:0000313" key="7">
    <source>
        <dbReference type="Proteomes" id="UP001369086"/>
    </source>
</evidence>
<organism evidence="6 7">
    <name type="scientific">Huso huso</name>
    <name type="common">Beluga</name>
    <name type="synonym">Acipenser huso</name>
    <dbReference type="NCBI Taxonomy" id="61971"/>
    <lineage>
        <taxon>Eukaryota</taxon>
        <taxon>Metazoa</taxon>
        <taxon>Chordata</taxon>
        <taxon>Craniata</taxon>
        <taxon>Vertebrata</taxon>
        <taxon>Euteleostomi</taxon>
        <taxon>Actinopterygii</taxon>
        <taxon>Chondrostei</taxon>
        <taxon>Acipenseriformes</taxon>
        <taxon>Acipenseridae</taxon>
        <taxon>Huso</taxon>
    </lineage>
</organism>
<comment type="subcellular location">
    <subcellularLocation>
        <location evidence="1">Membrane</location>
    </subcellularLocation>
</comment>
<keyword evidence="4" id="KW-1133">Transmembrane helix</keyword>
<dbReference type="Proteomes" id="UP001369086">
    <property type="component" value="Unassembled WGS sequence"/>
</dbReference>
<dbReference type="InterPro" id="IPR050671">
    <property type="entry name" value="CD300_family_receptors"/>
</dbReference>
<feature type="transmembrane region" description="Helical" evidence="4">
    <location>
        <begin position="141"/>
        <end position="162"/>
    </location>
</feature>
<keyword evidence="3 4" id="KW-0472">Membrane</keyword>
<dbReference type="PANTHER" id="PTHR11860">
    <property type="entry name" value="POLYMERIC-IMMUNOGLOBULIN RECEPTOR"/>
    <property type="match status" value="1"/>
</dbReference>
<evidence type="ECO:0000256" key="3">
    <source>
        <dbReference type="ARBA" id="ARBA00023136"/>
    </source>
</evidence>
<dbReference type="InterPro" id="IPR013783">
    <property type="entry name" value="Ig-like_fold"/>
</dbReference>
<feature type="chain" id="PRO_5046184020" evidence="5">
    <location>
        <begin position="30"/>
        <end position="338"/>
    </location>
</feature>
<comment type="caution">
    <text evidence="6">The sequence shown here is derived from an EMBL/GenBank/DDBJ whole genome shotgun (WGS) entry which is preliminary data.</text>
</comment>
<evidence type="ECO:0000256" key="1">
    <source>
        <dbReference type="ARBA" id="ARBA00004370"/>
    </source>
</evidence>
<sequence>MEHCKYALKCWNPKRCILLLLHLQAAVIALQGPGSVKIVLPGDSTIKYKYDKSYKDYNKYWCHGYYPRTCTVIADSHGKGKEIVEVKDDKMGNIDVNIKEVIPDGDYWCGIEMQGLDSMTYTDLRIDTTEANQDNAYRKEYIISFSLLGFLLLLLAVFAVWFKKKSNSKKNSGHDIAPEEKKTCTQKVSSEVSLDSEWLWSSSVELHRRAPELEQELLEQGVHQLWSQPGAGAAGASALELEPGVHQLWSQSGAAAGAAGASLELEQWVHQLWSQSGAGAGGASALEPVLSWSRGCISSGASWSWSRGCISSGASLELEQRVSSRHPCSDSICKPHNS</sequence>
<keyword evidence="5" id="KW-0732">Signal</keyword>
<keyword evidence="2 4" id="KW-0812">Transmembrane</keyword>
<accession>A0ABR0YDU0</accession>
<name>A0ABR0YDU0_HUSHU</name>
<dbReference type="EMBL" id="JAHFZB010000035">
    <property type="protein sequence ID" value="KAK6470584.1"/>
    <property type="molecule type" value="Genomic_DNA"/>
</dbReference>
<evidence type="ECO:0000256" key="2">
    <source>
        <dbReference type="ARBA" id="ARBA00022692"/>
    </source>
</evidence>
<evidence type="ECO:0000256" key="5">
    <source>
        <dbReference type="SAM" id="SignalP"/>
    </source>
</evidence>
<dbReference type="PANTHER" id="PTHR11860:SF87">
    <property type="entry name" value="CMRF35-LIKE MOLECULE 8"/>
    <property type="match status" value="1"/>
</dbReference>
<gene>
    <name evidence="6" type="ORF">HHUSO_G30832</name>
</gene>
<proteinExistence type="predicted"/>
<feature type="signal peptide" evidence="5">
    <location>
        <begin position="1"/>
        <end position="29"/>
    </location>
</feature>
<reference evidence="6 7" key="1">
    <citation type="submission" date="2021-05" db="EMBL/GenBank/DDBJ databases">
        <authorList>
            <person name="Zahm M."/>
            <person name="Klopp C."/>
            <person name="Cabau C."/>
            <person name="Kuhl H."/>
            <person name="Suciu R."/>
            <person name="Ciorpac M."/>
            <person name="Holostenco D."/>
            <person name="Gessner J."/>
            <person name="Wuertz S."/>
            <person name="Hohne C."/>
            <person name="Stock M."/>
            <person name="Gislard M."/>
            <person name="Lluch J."/>
            <person name="Milhes M."/>
            <person name="Lampietro C."/>
            <person name="Lopez Roques C."/>
            <person name="Donnadieu C."/>
            <person name="Du K."/>
            <person name="Schartl M."/>
            <person name="Guiguen Y."/>
        </authorList>
    </citation>
    <scope>NUCLEOTIDE SEQUENCE [LARGE SCALE GENOMIC DNA]</scope>
    <source>
        <strain evidence="6">Hh-F2</strain>
        <tissue evidence="6">Blood</tissue>
    </source>
</reference>
<evidence type="ECO:0000313" key="6">
    <source>
        <dbReference type="EMBL" id="KAK6470584.1"/>
    </source>
</evidence>
<keyword evidence="7" id="KW-1185">Reference proteome</keyword>
<dbReference type="Gene3D" id="2.60.40.10">
    <property type="entry name" value="Immunoglobulins"/>
    <property type="match status" value="1"/>
</dbReference>
<protein>
    <submittedName>
        <fullName evidence="6">CMRF35-like molecule 7 isoform X4</fullName>
    </submittedName>
</protein>